<dbReference type="InterPro" id="IPR000740">
    <property type="entry name" value="GrpE"/>
</dbReference>
<protein>
    <submittedName>
        <fullName evidence="2">Nucleotide exchange factor GrpE</fullName>
    </submittedName>
</protein>
<gene>
    <name evidence="2" type="ORF">G7B40_010085</name>
</gene>
<dbReference type="GO" id="GO:0000774">
    <property type="term" value="F:adenyl-nucleotide exchange factor activity"/>
    <property type="evidence" value="ECO:0007669"/>
    <property type="project" value="InterPro"/>
</dbReference>
<dbReference type="Gene3D" id="2.30.22.10">
    <property type="entry name" value="Head domain of nucleotide exchange factor GrpE"/>
    <property type="match status" value="1"/>
</dbReference>
<dbReference type="AlphaFoldDB" id="A0AAP5I7Z3"/>
<evidence type="ECO:0000256" key="1">
    <source>
        <dbReference type="ARBA" id="ARBA00023186"/>
    </source>
</evidence>
<reference evidence="3" key="1">
    <citation type="journal article" date="2021" name="Science">
        <title>Hunting the eagle killer: A cyanobacterial neurotoxin causes vacuolar myelinopathy.</title>
        <authorList>
            <person name="Breinlinger S."/>
            <person name="Phillips T.J."/>
            <person name="Haram B.N."/>
            <person name="Mares J."/>
            <person name="Martinez Yerena J.A."/>
            <person name="Hrouzek P."/>
            <person name="Sobotka R."/>
            <person name="Henderson W.M."/>
            <person name="Schmieder P."/>
            <person name="Williams S.M."/>
            <person name="Lauderdale J.D."/>
            <person name="Wilde H.D."/>
            <person name="Gerrin W."/>
            <person name="Kust A."/>
            <person name="Washington J.W."/>
            <person name="Wagner C."/>
            <person name="Geier B."/>
            <person name="Liebeke M."/>
            <person name="Enke H."/>
            <person name="Niedermeyer T.H.J."/>
            <person name="Wilde S.B."/>
        </authorList>
    </citation>
    <scope>NUCLEOTIDE SEQUENCE [LARGE SCALE GENOMIC DNA]</scope>
    <source>
        <strain evidence="3">Thurmond2011</strain>
    </source>
</reference>
<dbReference type="GO" id="GO:0042803">
    <property type="term" value="F:protein homodimerization activity"/>
    <property type="evidence" value="ECO:0007669"/>
    <property type="project" value="InterPro"/>
</dbReference>
<dbReference type="GO" id="GO:0006457">
    <property type="term" value="P:protein folding"/>
    <property type="evidence" value="ECO:0007669"/>
    <property type="project" value="InterPro"/>
</dbReference>
<comment type="caution">
    <text evidence="2">The sequence shown here is derived from an EMBL/GenBank/DDBJ whole genome shotgun (WGS) entry which is preliminary data.</text>
</comment>
<organism evidence="2 3">
    <name type="scientific">Aetokthonos hydrillicola Thurmond2011</name>
    <dbReference type="NCBI Taxonomy" id="2712845"/>
    <lineage>
        <taxon>Bacteria</taxon>
        <taxon>Bacillati</taxon>
        <taxon>Cyanobacteriota</taxon>
        <taxon>Cyanophyceae</taxon>
        <taxon>Nostocales</taxon>
        <taxon>Hapalosiphonaceae</taxon>
        <taxon>Aetokthonos</taxon>
    </lineage>
</organism>
<keyword evidence="1" id="KW-0143">Chaperone</keyword>
<dbReference type="GO" id="GO:0051087">
    <property type="term" value="F:protein-folding chaperone binding"/>
    <property type="evidence" value="ECO:0007669"/>
    <property type="project" value="InterPro"/>
</dbReference>
<accession>A0AAP5I7Z3</accession>
<dbReference type="Pfam" id="PF01025">
    <property type="entry name" value="GrpE"/>
    <property type="match status" value="1"/>
</dbReference>
<dbReference type="RefSeq" id="WP_208341340.1">
    <property type="nucleotide sequence ID" value="NZ_CAWQFN010000863.1"/>
</dbReference>
<proteinExistence type="predicted"/>
<evidence type="ECO:0000313" key="3">
    <source>
        <dbReference type="Proteomes" id="UP000667802"/>
    </source>
</evidence>
<dbReference type="EMBL" id="JAALHA020000003">
    <property type="protein sequence ID" value="MDR9894913.1"/>
    <property type="molecule type" value="Genomic_DNA"/>
</dbReference>
<evidence type="ECO:0000313" key="2">
    <source>
        <dbReference type="EMBL" id="MDR9894913.1"/>
    </source>
</evidence>
<dbReference type="InterPro" id="IPR009012">
    <property type="entry name" value="GrpE_head"/>
</dbReference>
<dbReference type="Proteomes" id="UP000667802">
    <property type="component" value="Unassembled WGS sequence"/>
</dbReference>
<sequence length="202" mass="23454">MNDLHQTESVEHTDSPSDLVAQKQEYSNLVQESITSIRQMLSGVSVLVSRLQTDFDAKIKYDDSKERTINLLHQELQDYRNDLNFQHLRPLVMELVSLYDDMSAIASKYGSLCQSQELNCVAGEISAFVQDIEDMVTRHGFEIYQTDSDIFDRTWQNAQKTEKTDNPDLDRHIASRVRKGLRYGERVVRPEIVTVYRYTKNE</sequence>
<keyword evidence="3" id="KW-1185">Reference proteome</keyword>
<name>A0AAP5I7Z3_9CYAN</name>